<dbReference type="Gene3D" id="3.50.30.30">
    <property type="match status" value="1"/>
</dbReference>
<dbReference type="InterPro" id="IPR023828">
    <property type="entry name" value="Peptidase_S8_Ser-AS"/>
</dbReference>
<evidence type="ECO:0000256" key="11">
    <source>
        <dbReference type="SAM" id="SignalP"/>
    </source>
</evidence>
<dbReference type="PRINTS" id="PR00723">
    <property type="entry name" value="SUBTILISIN"/>
</dbReference>
<evidence type="ECO:0000256" key="5">
    <source>
        <dbReference type="ARBA" id="ARBA00022729"/>
    </source>
</evidence>
<name>A0A1H2L2C2_9ACTN</name>
<dbReference type="GO" id="GO:0005975">
    <property type="term" value="P:carbohydrate metabolic process"/>
    <property type="evidence" value="ECO:0007669"/>
    <property type="project" value="UniProtKB-ARBA"/>
</dbReference>
<evidence type="ECO:0000256" key="6">
    <source>
        <dbReference type="ARBA" id="ARBA00022801"/>
    </source>
</evidence>
<dbReference type="Gene3D" id="2.60.40.10">
    <property type="entry name" value="Immunoglobulins"/>
    <property type="match status" value="1"/>
</dbReference>
<accession>A0A1H2L2C2</accession>
<dbReference type="STRING" id="419479.SAMN04488563_4902"/>
<evidence type="ECO:0000313" key="15">
    <source>
        <dbReference type="Proteomes" id="UP000182977"/>
    </source>
</evidence>
<evidence type="ECO:0000256" key="2">
    <source>
        <dbReference type="ARBA" id="ARBA00022512"/>
    </source>
</evidence>
<feature type="active site" description="Charge relay system" evidence="8 9">
    <location>
        <position position="245"/>
    </location>
</feature>
<feature type="chain" id="PRO_5009278909" evidence="11">
    <location>
        <begin position="25"/>
        <end position="1260"/>
    </location>
</feature>
<feature type="signal peptide" evidence="11">
    <location>
        <begin position="1"/>
        <end position="24"/>
    </location>
</feature>
<comment type="similarity">
    <text evidence="1 9 10">Belongs to the peptidase S8 family.</text>
</comment>
<feature type="active site" description="Charge relay system" evidence="8 9">
    <location>
        <position position="277"/>
    </location>
</feature>
<dbReference type="GO" id="GO:0006508">
    <property type="term" value="P:proteolysis"/>
    <property type="evidence" value="ECO:0007669"/>
    <property type="project" value="UniProtKB-KW"/>
</dbReference>
<dbReference type="OrthoDB" id="9813435at2"/>
<evidence type="ECO:0000259" key="13">
    <source>
        <dbReference type="Pfam" id="PF02225"/>
    </source>
</evidence>
<dbReference type="InterPro" id="IPR003137">
    <property type="entry name" value="PA_domain"/>
</dbReference>
<dbReference type="RefSeq" id="WP_046772676.1">
    <property type="nucleotide sequence ID" value="NZ_LBMC01000072.1"/>
</dbReference>
<dbReference type="InterPro" id="IPR000209">
    <property type="entry name" value="Peptidase_S8/S53_dom"/>
</dbReference>
<dbReference type="PANTHER" id="PTHR43806">
    <property type="entry name" value="PEPTIDASE S8"/>
    <property type="match status" value="1"/>
</dbReference>
<evidence type="ECO:0000256" key="9">
    <source>
        <dbReference type="PROSITE-ProRule" id="PRU01240"/>
    </source>
</evidence>
<dbReference type="Proteomes" id="UP000182977">
    <property type="component" value="Chromosome I"/>
</dbReference>
<keyword evidence="5 11" id="KW-0732">Signal</keyword>
<dbReference type="InterPro" id="IPR015500">
    <property type="entry name" value="Peptidase_S8_subtilisin-rel"/>
</dbReference>
<dbReference type="InterPro" id="IPR046450">
    <property type="entry name" value="PA_dom_sf"/>
</dbReference>
<evidence type="ECO:0000256" key="7">
    <source>
        <dbReference type="ARBA" id="ARBA00022825"/>
    </source>
</evidence>
<feature type="domain" description="Peptidase S8/S53" evidence="12">
    <location>
        <begin position="236"/>
        <end position="502"/>
    </location>
</feature>
<dbReference type="InterPro" id="IPR023827">
    <property type="entry name" value="Peptidase_S8_Asp-AS"/>
</dbReference>
<dbReference type="InterPro" id="IPR050131">
    <property type="entry name" value="Peptidase_S8_subtilisin-like"/>
</dbReference>
<keyword evidence="2" id="KW-0134">Cell wall</keyword>
<dbReference type="PANTHER" id="PTHR43806:SF65">
    <property type="entry name" value="SERINE PROTEASE APRX"/>
    <property type="match status" value="1"/>
</dbReference>
<dbReference type="GO" id="GO:0004252">
    <property type="term" value="F:serine-type endopeptidase activity"/>
    <property type="evidence" value="ECO:0007669"/>
    <property type="project" value="UniProtKB-UniRule"/>
</dbReference>
<dbReference type="CDD" id="cd02133">
    <property type="entry name" value="PA_C5a_like"/>
    <property type="match status" value="1"/>
</dbReference>
<dbReference type="SUPFAM" id="SSF52743">
    <property type="entry name" value="Subtilisin-like"/>
    <property type="match status" value="1"/>
</dbReference>
<evidence type="ECO:0000256" key="10">
    <source>
        <dbReference type="RuleBase" id="RU003355"/>
    </source>
</evidence>
<dbReference type="InterPro" id="IPR022398">
    <property type="entry name" value="Peptidase_S8_His-AS"/>
</dbReference>
<gene>
    <name evidence="14" type="ORF">SAMN04488563_4902</name>
</gene>
<dbReference type="CDD" id="cd07487">
    <property type="entry name" value="Peptidases_S8_1"/>
    <property type="match status" value="1"/>
</dbReference>
<evidence type="ECO:0000313" key="14">
    <source>
        <dbReference type="EMBL" id="SDU75153.1"/>
    </source>
</evidence>
<dbReference type="PROSITE" id="PS00136">
    <property type="entry name" value="SUBTILASE_ASP"/>
    <property type="match status" value="1"/>
</dbReference>
<feature type="domain" description="PA" evidence="13">
    <location>
        <begin position="819"/>
        <end position="898"/>
    </location>
</feature>
<dbReference type="PROSITE" id="PS51892">
    <property type="entry name" value="SUBTILASE"/>
    <property type="match status" value="1"/>
</dbReference>
<protein>
    <submittedName>
        <fullName evidence="14">PA domain-containing protein</fullName>
    </submittedName>
</protein>
<evidence type="ECO:0000256" key="8">
    <source>
        <dbReference type="PIRSR" id="PIRSR615500-1"/>
    </source>
</evidence>
<sequence length="1260" mass="128906">MRRYWRAAAAAVVLTGLVAQGIPAATAELAGPAGYSPPLAGPAGAVTVTLITGDRVHVSTGPDGRQAATVEPATRADGTVPGFHEQELDGHLHIVPADVALLVPAVLDPALFDVTALIEQGYDDASSDVLPVIVETTSAGAGAARAASLPSVTTTDTLESIGAVAADVDKDAAAALADALTGTVALDGAGAAAGSRAAAPLAGVEKIWLDQPMSTVDEDSAPQIGAPDAWAAGFTGAGVTVAVLDTGIDTTHPDLTGKVVAEANFSVSDSTTDRFGHGTHVASIVAGTGAASDGQRRGIAYEADLMNVKVLDDGGSGPMSEVIAGMEWAVANGADVVNLSLGVRGGYTDGTDPASQAVDRLSASSDALFVIAAGNDGPGEGTVTTPGAATSALTVGAVDKQDGLAGFSSRGPRAGDFALKPDVTAPGVGIIAARAANAVIGTPVGDDYLALDGTSMATPHVAGAAALLLQQRPEWAGADLKAALASTSSASEALTVYEQGAGRVDLARATSQQVFAASGPIDAGYFPYPHDDAVPVTRTVTYRNTGTAPVTLALAAEVTDEDGTAPAAGMVTLGASSVVVPAGGTAEVAVTVDPAAGDYGLYGGWLVATGPDGVGVRTALGFYKESERYDLTVHGIARDGRPAGGISLVDVVNVDDTSVFAATSVGFVDGAATLRVPPGRYAAMGFVFTYDEPHVFTTETAGVFAPEFTVSGPTSVTLDARTTVPIEVETADPVEATNTMLAWMRSDPEGKSYAHSFSVGAQPSFASPTDAVSVGDFEYYTQYSLVAPLIQVRTLTPVEGPIQASYVSNSALLDGSFELPLVYAGLGRPADFAGVDVEGSIALIQRGEITFVEKMRNAAAAGASLVMIFNNVAGPLPIAGDPSTVPTMSMTREEGQALLALLDQGPVTAAVDAIPVSPYLYDLVLVEPDVVPPSLDYVIDSSNTTRIDVGYHSHVDDHGIGELRHKWRPWDAFSFGFLRRTVAPQTRVEYVSGGDTAWAQYLYGASTDADPFGFPLQSAPRTYEAGLELEDAWLRQVQAPGVLPVDFGAVDSAAYRSGDDVTLRLQEWTDGYGHWGGAVPGVDTPSFRLFADGALVGSGGRANGTFAVPSSPSTLRVELDVARSAPWWLASTSTSTAWTVARSSSVDAPTPLPLLTLSYGVDVSPLNVAAKPGAQFVDVVVGHQPGSGPSAPVAGATASVSFDDGANWAPARVLPRGDGSFRAVVSRVPASATHLSLRVEAWDRDGNRIEQEVLRAYALD</sequence>
<dbReference type="PROSITE" id="PS00137">
    <property type="entry name" value="SUBTILASE_HIS"/>
    <property type="match status" value="1"/>
</dbReference>
<keyword evidence="7 9" id="KW-0720">Serine protease</keyword>
<keyword evidence="6 9" id="KW-0378">Hydrolase</keyword>
<dbReference type="InterPro" id="IPR013783">
    <property type="entry name" value="Ig-like_fold"/>
</dbReference>
<keyword evidence="4 9" id="KW-0645">Protease</keyword>
<evidence type="ECO:0000259" key="12">
    <source>
        <dbReference type="Pfam" id="PF00082"/>
    </source>
</evidence>
<feature type="active site" description="Charge relay system" evidence="8 9">
    <location>
        <position position="455"/>
    </location>
</feature>
<organism evidence="14 15">
    <name type="scientific">Jiangella alkaliphila</name>
    <dbReference type="NCBI Taxonomy" id="419479"/>
    <lineage>
        <taxon>Bacteria</taxon>
        <taxon>Bacillati</taxon>
        <taxon>Actinomycetota</taxon>
        <taxon>Actinomycetes</taxon>
        <taxon>Jiangellales</taxon>
        <taxon>Jiangellaceae</taxon>
        <taxon>Jiangella</taxon>
    </lineage>
</organism>
<dbReference type="SUPFAM" id="SSF52025">
    <property type="entry name" value="PA domain"/>
    <property type="match status" value="1"/>
</dbReference>
<keyword evidence="3" id="KW-0964">Secreted</keyword>
<evidence type="ECO:0000256" key="3">
    <source>
        <dbReference type="ARBA" id="ARBA00022525"/>
    </source>
</evidence>
<dbReference type="EMBL" id="LT629791">
    <property type="protein sequence ID" value="SDU75153.1"/>
    <property type="molecule type" value="Genomic_DNA"/>
</dbReference>
<reference evidence="15" key="1">
    <citation type="submission" date="2016-10" db="EMBL/GenBank/DDBJ databases">
        <authorList>
            <person name="Varghese N."/>
            <person name="Submissions S."/>
        </authorList>
    </citation>
    <scope>NUCLEOTIDE SEQUENCE [LARGE SCALE GENOMIC DNA]</scope>
    <source>
        <strain evidence="15">DSM 45079</strain>
    </source>
</reference>
<dbReference type="PROSITE" id="PS00138">
    <property type="entry name" value="SUBTILASE_SER"/>
    <property type="match status" value="1"/>
</dbReference>
<dbReference type="Pfam" id="PF00082">
    <property type="entry name" value="Peptidase_S8"/>
    <property type="match status" value="1"/>
</dbReference>
<dbReference type="Gene3D" id="3.40.50.200">
    <property type="entry name" value="Peptidase S8/S53 domain"/>
    <property type="match status" value="1"/>
</dbReference>
<evidence type="ECO:0000256" key="4">
    <source>
        <dbReference type="ARBA" id="ARBA00022670"/>
    </source>
</evidence>
<proteinExistence type="inferred from homology"/>
<dbReference type="Pfam" id="PF02225">
    <property type="entry name" value="PA"/>
    <property type="match status" value="1"/>
</dbReference>
<keyword evidence="15" id="KW-1185">Reference proteome</keyword>
<evidence type="ECO:0000256" key="1">
    <source>
        <dbReference type="ARBA" id="ARBA00011073"/>
    </source>
</evidence>
<dbReference type="InterPro" id="IPR036852">
    <property type="entry name" value="Peptidase_S8/S53_dom_sf"/>
</dbReference>
<dbReference type="AlphaFoldDB" id="A0A1H2L2C2"/>